<dbReference type="PANTHER" id="PTHR43179:SF12">
    <property type="entry name" value="GALACTOFURANOSYLTRANSFERASE GLFT2"/>
    <property type="match status" value="1"/>
</dbReference>
<accession>A0A1H6AG27</accession>
<protein>
    <submittedName>
        <fullName evidence="6">Glycosyltransferase, GT2 family</fullName>
    </submittedName>
</protein>
<evidence type="ECO:0000313" key="8">
    <source>
        <dbReference type="Proteomes" id="UP000199690"/>
    </source>
</evidence>
<dbReference type="SUPFAM" id="SSF53448">
    <property type="entry name" value="Nucleotide-diphospho-sugar transferases"/>
    <property type="match status" value="1"/>
</dbReference>
<comment type="pathway">
    <text evidence="1">Cell wall biogenesis; cell wall polysaccharide biosynthesis.</text>
</comment>
<reference evidence="8 9" key="1">
    <citation type="submission" date="2016-10" db="EMBL/GenBank/DDBJ databases">
        <authorList>
            <person name="Varghese N."/>
            <person name="Submissions S."/>
        </authorList>
    </citation>
    <scope>NUCLEOTIDE SEQUENCE [LARGE SCALE GENOMIC DNA]</scope>
    <source>
        <strain evidence="9">ATCC 20501</strain>
        <strain evidence="7 8">CGMCC 4.3529</strain>
    </source>
</reference>
<reference evidence="6" key="2">
    <citation type="submission" date="2016-10" db="EMBL/GenBank/DDBJ databases">
        <authorList>
            <person name="de Groot N.N."/>
        </authorList>
    </citation>
    <scope>NUCLEOTIDE SEQUENCE [LARGE SCALE GENOMIC DNA]</scope>
    <source>
        <strain evidence="6">ATCC 20501</strain>
    </source>
</reference>
<keyword evidence="8" id="KW-1185">Reference proteome</keyword>
<dbReference type="Proteomes" id="UP000236729">
    <property type="component" value="Unassembled WGS sequence"/>
</dbReference>
<dbReference type="GO" id="GO:0016757">
    <property type="term" value="F:glycosyltransferase activity"/>
    <property type="evidence" value="ECO:0007669"/>
    <property type="project" value="UniProtKB-KW"/>
</dbReference>
<evidence type="ECO:0000259" key="5">
    <source>
        <dbReference type="Pfam" id="PF00535"/>
    </source>
</evidence>
<dbReference type="Gene3D" id="3.90.550.10">
    <property type="entry name" value="Spore Coat Polysaccharide Biosynthesis Protein SpsA, Chain A"/>
    <property type="match status" value="1"/>
</dbReference>
<dbReference type="Proteomes" id="UP000199690">
    <property type="component" value="Unassembled WGS sequence"/>
</dbReference>
<evidence type="ECO:0000313" key="9">
    <source>
        <dbReference type="Proteomes" id="UP000236729"/>
    </source>
</evidence>
<evidence type="ECO:0000313" key="7">
    <source>
        <dbReference type="EMBL" id="SFE55498.1"/>
    </source>
</evidence>
<evidence type="ECO:0000256" key="2">
    <source>
        <dbReference type="ARBA" id="ARBA00006739"/>
    </source>
</evidence>
<proteinExistence type="inferred from homology"/>
<organism evidence="6 9">
    <name type="scientific">Saccharopolyspora kobensis</name>
    <dbReference type="NCBI Taxonomy" id="146035"/>
    <lineage>
        <taxon>Bacteria</taxon>
        <taxon>Bacillati</taxon>
        <taxon>Actinomycetota</taxon>
        <taxon>Actinomycetes</taxon>
        <taxon>Pseudonocardiales</taxon>
        <taxon>Pseudonocardiaceae</taxon>
        <taxon>Saccharopolyspora</taxon>
    </lineage>
</organism>
<comment type="similarity">
    <text evidence="2">Belongs to the glycosyltransferase 2 family.</text>
</comment>
<dbReference type="EMBL" id="FNVB01000003">
    <property type="protein sequence ID" value="SEG46975.1"/>
    <property type="molecule type" value="Genomic_DNA"/>
</dbReference>
<dbReference type="AlphaFoldDB" id="A0A1H6AG27"/>
<evidence type="ECO:0000256" key="4">
    <source>
        <dbReference type="ARBA" id="ARBA00022679"/>
    </source>
</evidence>
<evidence type="ECO:0000256" key="1">
    <source>
        <dbReference type="ARBA" id="ARBA00004776"/>
    </source>
</evidence>
<dbReference type="SMR" id="A0A1H6AG27"/>
<evidence type="ECO:0000256" key="3">
    <source>
        <dbReference type="ARBA" id="ARBA00022676"/>
    </source>
</evidence>
<feature type="domain" description="Glycosyltransferase 2-like" evidence="5">
    <location>
        <begin position="10"/>
        <end position="133"/>
    </location>
</feature>
<dbReference type="InterPro" id="IPR001173">
    <property type="entry name" value="Glyco_trans_2-like"/>
</dbReference>
<dbReference type="RefSeq" id="WP_093356747.1">
    <property type="nucleotide sequence ID" value="NZ_FNVB01000003.1"/>
</dbReference>
<dbReference type="PANTHER" id="PTHR43179">
    <property type="entry name" value="RHAMNOSYLTRANSFERASE WBBL"/>
    <property type="match status" value="1"/>
</dbReference>
<keyword evidence="3" id="KW-0328">Glycosyltransferase</keyword>
<dbReference type="Pfam" id="PF00535">
    <property type="entry name" value="Glycos_transf_2"/>
    <property type="match status" value="1"/>
</dbReference>
<accession>A0A1I2BI42</accession>
<sequence length="301" mass="33401">MPPGTDHRVSVVIVTHNRCAEVLRTLEHMTELPEKPPIVVVDNGSDDGTSTRIRAEFPGVRLLSHRENLGAVGRNWAVEHVSTPYVAFCDDDTTWQPGALEHAADVLDRFGSVAAVMGRCLVEPDLREDPLVPELRESPVPAPHWLPGPALMSLMAGLTTFRVAAFREAGGFSPKLWLGGEEELLALDLVAAGWWLCWRPDIVIHHAPSTSRNARLRRQLGIRNTVLTAWLRRPVRDALRRSAAVAASAPKDRCTLAALVAAARATPWVLREREVVPERVERCLRVLEEPQRHSPARRYVG</sequence>
<dbReference type="EMBL" id="FOME01000012">
    <property type="protein sequence ID" value="SFE55498.1"/>
    <property type="molecule type" value="Genomic_DNA"/>
</dbReference>
<name>A0A1H6AG27_9PSEU</name>
<dbReference type="InterPro" id="IPR029044">
    <property type="entry name" value="Nucleotide-diphossugar_trans"/>
</dbReference>
<gene>
    <name evidence="6" type="ORF">SAMN02982929_02282</name>
    <name evidence="7" type="ORF">SAMN05216506_112116</name>
</gene>
<keyword evidence="4 6" id="KW-0808">Transferase</keyword>
<evidence type="ECO:0000313" key="6">
    <source>
        <dbReference type="EMBL" id="SEG46975.1"/>
    </source>
</evidence>